<dbReference type="STRING" id="1033802.SSPSH_003003"/>
<accession>U2FUT6</accession>
<feature type="compositionally biased region" description="Polar residues" evidence="1">
    <location>
        <begin position="61"/>
        <end position="71"/>
    </location>
</feature>
<keyword evidence="4" id="KW-1185">Reference proteome</keyword>
<name>U2FUT6_9GAMM</name>
<evidence type="ECO:0000256" key="1">
    <source>
        <dbReference type="SAM" id="MobiDB-lite"/>
    </source>
</evidence>
<feature type="chain" id="PRO_5004627823" evidence="2">
    <location>
        <begin position="29"/>
        <end position="116"/>
    </location>
</feature>
<reference evidence="3 4" key="1">
    <citation type="journal article" date="2011" name="J. Bacteriol.">
        <title>Genome sequence of Salinisphaera shabanensis, a gammaproteobacterium from the harsh, variable environment of the brine-seawater interface of the Shaban Deep in the Red Sea.</title>
        <authorList>
            <person name="Antunes A."/>
            <person name="Alam I."/>
            <person name="Bajic V.B."/>
            <person name="Stingl U."/>
        </authorList>
    </citation>
    <scope>NUCLEOTIDE SEQUENCE [LARGE SCALE GENOMIC DNA]</scope>
    <source>
        <strain evidence="3 4">E1L3A</strain>
    </source>
</reference>
<dbReference type="EMBL" id="AFNV02000023">
    <property type="protein sequence ID" value="ERJ18088.1"/>
    <property type="molecule type" value="Genomic_DNA"/>
</dbReference>
<feature type="compositionally biased region" description="Acidic residues" evidence="1">
    <location>
        <begin position="96"/>
        <end position="109"/>
    </location>
</feature>
<dbReference type="Proteomes" id="UP000006242">
    <property type="component" value="Unassembled WGS sequence"/>
</dbReference>
<dbReference type="OrthoDB" id="10001941at2"/>
<feature type="compositionally biased region" description="Basic and acidic residues" evidence="1">
    <location>
        <begin position="76"/>
        <end position="94"/>
    </location>
</feature>
<feature type="signal peptide" evidence="2">
    <location>
        <begin position="1"/>
        <end position="28"/>
    </location>
</feature>
<dbReference type="RefSeq" id="WP_006912747.1">
    <property type="nucleotide sequence ID" value="NZ_AFNV02000023.1"/>
</dbReference>
<evidence type="ECO:0000313" key="3">
    <source>
        <dbReference type="EMBL" id="ERJ18088.1"/>
    </source>
</evidence>
<organism evidence="3 4">
    <name type="scientific">Salinisphaera shabanensis E1L3A</name>
    <dbReference type="NCBI Taxonomy" id="1033802"/>
    <lineage>
        <taxon>Bacteria</taxon>
        <taxon>Pseudomonadati</taxon>
        <taxon>Pseudomonadota</taxon>
        <taxon>Gammaproteobacteria</taxon>
        <taxon>Salinisphaerales</taxon>
        <taxon>Salinisphaeraceae</taxon>
        <taxon>Salinisphaera</taxon>
    </lineage>
</organism>
<evidence type="ECO:0000256" key="2">
    <source>
        <dbReference type="SAM" id="SignalP"/>
    </source>
</evidence>
<protein>
    <submittedName>
        <fullName evidence="3">Uncharacterized protein</fullName>
    </submittedName>
</protein>
<feature type="region of interest" description="Disordered" evidence="1">
    <location>
        <begin position="31"/>
        <end position="116"/>
    </location>
</feature>
<reference evidence="3 4" key="2">
    <citation type="journal article" date="2013" name="PLoS ONE">
        <title>INDIGO - INtegrated Data Warehouse of MIcrobial GenOmes with Examples from the Red Sea Extremophiles.</title>
        <authorList>
            <person name="Alam I."/>
            <person name="Antunes A."/>
            <person name="Kamau A.A."/>
            <person name="Ba Alawi W."/>
            <person name="Kalkatawi M."/>
            <person name="Stingl U."/>
            <person name="Bajic V.B."/>
        </authorList>
    </citation>
    <scope>NUCLEOTIDE SEQUENCE [LARGE SCALE GENOMIC DNA]</scope>
    <source>
        <strain evidence="3 4">E1L3A</strain>
    </source>
</reference>
<comment type="caution">
    <text evidence="3">The sequence shown here is derived from an EMBL/GenBank/DDBJ whole genome shotgun (WGS) entry which is preliminary data.</text>
</comment>
<evidence type="ECO:0000313" key="4">
    <source>
        <dbReference type="Proteomes" id="UP000006242"/>
    </source>
</evidence>
<gene>
    <name evidence="3" type="ORF">SSPSH_003003</name>
</gene>
<proteinExistence type="predicted"/>
<keyword evidence="2" id="KW-0732">Signal</keyword>
<sequence>MFDPIHTLVRAGLGLTLMGCAFALPAFAAEQSTADDTAMPATEHQAESMRNVPDQADGTRTGEQVPQTSDMPATKAQKEELKESGQMSHDKSMEDTPADTEEDATDSDTSEGATDQ</sequence>
<dbReference type="AlphaFoldDB" id="U2FUT6"/>